<dbReference type="Pfam" id="PF00933">
    <property type="entry name" value="Glyco_hydro_3"/>
    <property type="match status" value="1"/>
</dbReference>
<dbReference type="Pfam" id="PF14310">
    <property type="entry name" value="Fn3-like"/>
    <property type="match status" value="1"/>
</dbReference>
<reference evidence="18" key="1">
    <citation type="submission" date="2016-04" db="EMBL/GenBank/DDBJ databases">
        <authorList>
            <person name="Evans L.H."/>
            <person name="Alamgir A."/>
            <person name="Owens N."/>
            <person name="Weber N.D."/>
            <person name="Virtaneva K."/>
            <person name="Barbian K."/>
            <person name="Babar A."/>
            <person name="Rosenke K."/>
        </authorList>
    </citation>
    <scope>NUCLEOTIDE SEQUENCE [LARGE SCALE GENOMIC DNA]</scope>
    <source>
        <strain evidence="18">CBS 101.48</strain>
    </source>
</reference>
<dbReference type="Gene3D" id="3.20.20.300">
    <property type="entry name" value="Glycoside hydrolase, family 3, N-terminal domain"/>
    <property type="match status" value="1"/>
</dbReference>
<name>A0A168PH82_ABSGL</name>
<evidence type="ECO:0000256" key="1">
    <source>
        <dbReference type="ARBA" id="ARBA00000448"/>
    </source>
</evidence>
<dbReference type="GO" id="GO:0005576">
    <property type="term" value="C:extracellular region"/>
    <property type="evidence" value="ECO:0007669"/>
    <property type="project" value="UniProtKB-SubCell"/>
</dbReference>
<dbReference type="AlphaFoldDB" id="A0A168PH82"/>
<evidence type="ECO:0000256" key="12">
    <source>
        <dbReference type="ARBA" id="ARBA00024983"/>
    </source>
</evidence>
<dbReference type="PANTHER" id="PTHR42715:SF12">
    <property type="entry name" value="BETA-GLUCOSIDASE G-RELATED"/>
    <property type="match status" value="1"/>
</dbReference>
<dbReference type="SMART" id="SM01217">
    <property type="entry name" value="Fn3_like"/>
    <property type="match status" value="1"/>
</dbReference>
<evidence type="ECO:0000256" key="9">
    <source>
        <dbReference type="ARBA" id="ARBA00023277"/>
    </source>
</evidence>
<dbReference type="InterPro" id="IPR050288">
    <property type="entry name" value="Cellulose_deg_GH3"/>
</dbReference>
<evidence type="ECO:0000313" key="18">
    <source>
        <dbReference type="EMBL" id="SAM02385.1"/>
    </source>
</evidence>
<protein>
    <recommendedName>
        <fullName evidence="13">Probable beta-glucosidase G</fullName>
        <ecNumber evidence="5">3.2.1.21</ecNumber>
    </recommendedName>
    <alternativeName>
        <fullName evidence="14">Beta-D-glucoside glucohydrolase G</fullName>
    </alternativeName>
    <alternativeName>
        <fullName evidence="15">Cellobiase G</fullName>
    </alternativeName>
    <alternativeName>
        <fullName evidence="16">Gentiobiase G</fullName>
    </alternativeName>
</protein>
<evidence type="ECO:0000259" key="17">
    <source>
        <dbReference type="SMART" id="SM01217"/>
    </source>
</evidence>
<dbReference type="SUPFAM" id="SSF51445">
    <property type="entry name" value="(Trans)glycosidases"/>
    <property type="match status" value="1"/>
</dbReference>
<dbReference type="STRING" id="4829.A0A168PH82"/>
<dbReference type="EC" id="3.2.1.21" evidence="5"/>
<dbReference type="InterPro" id="IPR026891">
    <property type="entry name" value="Fn3-like"/>
</dbReference>
<dbReference type="FunFam" id="3.20.20.300:FF:000002">
    <property type="entry name" value="Probable beta-glucosidase"/>
    <property type="match status" value="1"/>
</dbReference>
<dbReference type="PANTHER" id="PTHR42715">
    <property type="entry name" value="BETA-GLUCOSIDASE"/>
    <property type="match status" value="1"/>
</dbReference>
<keyword evidence="19" id="KW-1185">Reference proteome</keyword>
<dbReference type="InterPro" id="IPR036881">
    <property type="entry name" value="Glyco_hydro_3_C_sf"/>
</dbReference>
<evidence type="ECO:0000313" key="19">
    <source>
        <dbReference type="Proteomes" id="UP000078561"/>
    </source>
</evidence>
<keyword evidence="10" id="KW-0326">Glycosidase</keyword>
<dbReference type="SUPFAM" id="SSF52279">
    <property type="entry name" value="Beta-D-glucan exohydrolase, C-terminal domain"/>
    <property type="match status" value="1"/>
</dbReference>
<dbReference type="InterPro" id="IPR001764">
    <property type="entry name" value="Glyco_hydro_3_N"/>
</dbReference>
<dbReference type="OMA" id="KMEYRVA"/>
<dbReference type="Proteomes" id="UP000078561">
    <property type="component" value="Unassembled WGS sequence"/>
</dbReference>
<dbReference type="PRINTS" id="PR00133">
    <property type="entry name" value="GLHYDRLASE3"/>
</dbReference>
<accession>A0A168PH82</accession>
<dbReference type="GO" id="GO:0008422">
    <property type="term" value="F:beta-glucosidase activity"/>
    <property type="evidence" value="ECO:0007669"/>
    <property type="project" value="UniProtKB-EC"/>
</dbReference>
<dbReference type="FunCoup" id="A0A168PH82">
    <property type="interactions" value="49"/>
</dbReference>
<evidence type="ECO:0000256" key="15">
    <source>
        <dbReference type="ARBA" id="ARBA00041601"/>
    </source>
</evidence>
<comment type="catalytic activity">
    <reaction evidence="1">
        <text>Hydrolysis of terminal, non-reducing beta-D-glucosyl residues with release of beta-D-glucose.</text>
        <dbReference type="EC" id="3.2.1.21"/>
    </reaction>
</comment>
<comment type="pathway">
    <text evidence="3">Glycan metabolism; cellulose degradation.</text>
</comment>
<evidence type="ECO:0000256" key="10">
    <source>
        <dbReference type="ARBA" id="ARBA00023295"/>
    </source>
</evidence>
<sequence length="705" mass="77145">MGGSDMQYRGIFCFDSYAPYNPYDCHRDEIDASALKEANEKATHLVNSMSLEEKVGIMTGNGDFTGPCIGNTGAVDNLFPSLCMQDGPIGVRATTGITVGVSGINTAASFDKQAIRERGIYLGAEFRAKGAHVYLGPDVNLVRSPFSGRNYETFGEDPYLSGVAGVETILGVQSQGVIAQIKHLIGAEQESWRDFYSANIGDKALNEVYLWPFEEAIKAGVGSIMCSYNKINGTQACENEYILNTTVKQRLGFKGFITSDWRATHSTIDSANNGLDVNMPGPLSFGHRLVKAVENGYVSMDKIDDMALRIISTWYKFGQDKDYPTVNFNVVNPTKDQKVDVQSNHKQYVRSMGAASTVLLKNQAQLLPLQPAKINSIAIIGSDAGSSWGNKLCTNLPCLTGTVAMGGGSGSAKYPYLVTPLEGIKQRAGKSIKIHHSASDYNLLKASFQSQRSDLAIVFSNVFTMEAFDRHNLSLDRNGNALIEAVARANENTIVVIHSPSAVLMPWIHHPNIKAVVWAGYPGQETGNSLADILFGDVNPSGRLPYTIAKRTEDYPVQFSLWKKQLDYTDGVYVGYRYFDANGITPLFEFGFGLSYTNFSYADLVTTHTEQAIHASLMVKNTGGVGGAEIVQAYIGLPKDQPPKILRGFEKIYLEPAQSARVHFDFGPRELMVWEDGVWVLQPGQYTLSIGASSRDIRLSTSFTL</sequence>
<dbReference type="Pfam" id="PF01915">
    <property type="entry name" value="Glyco_hydro_3_C"/>
    <property type="match status" value="1"/>
</dbReference>
<feature type="domain" description="Fibronectin type III-like" evidence="17">
    <location>
        <begin position="629"/>
        <end position="694"/>
    </location>
</feature>
<evidence type="ECO:0000256" key="2">
    <source>
        <dbReference type="ARBA" id="ARBA00004613"/>
    </source>
</evidence>
<evidence type="ECO:0000256" key="7">
    <source>
        <dbReference type="ARBA" id="ARBA00022729"/>
    </source>
</evidence>
<comment type="function">
    <text evidence="12">Beta-glucosidases are one of a number of cellulolytic enzymes involved in the degradation of cellulosic biomass. Catalyzes the last step releasing glucose from the inhibitory cellobiose.</text>
</comment>
<dbReference type="OrthoDB" id="416222at2759"/>
<evidence type="ECO:0000256" key="4">
    <source>
        <dbReference type="ARBA" id="ARBA00005336"/>
    </source>
</evidence>
<dbReference type="EMBL" id="LT553804">
    <property type="protein sequence ID" value="SAM02385.1"/>
    <property type="molecule type" value="Genomic_DNA"/>
</dbReference>
<evidence type="ECO:0000256" key="14">
    <source>
        <dbReference type="ARBA" id="ARBA00041276"/>
    </source>
</evidence>
<dbReference type="InterPro" id="IPR002772">
    <property type="entry name" value="Glyco_hydro_3_C"/>
</dbReference>
<keyword evidence="11" id="KW-0624">Polysaccharide degradation</keyword>
<dbReference type="InParanoid" id="A0A168PH82"/>
<dbReference type="Gene3D" id="3.40.50.1700">
    <property type="entry name" value="Glycoside hydrolase family 3 C-terminal domain"/>
    <property type="match status" value="1"/>
</dbReference>
<keyword evidence="7" id="KW-0732">Signal</keyword>
<keyword evidence="6" id="KW-0964">Secreted</keyword>
<evidence type="ECO:0000256" key="6">
    <source>
        <dbReference type="ARBA" id="ARBA00022525"/>
    </source>
</evidence>
<evidence type="ECO:0000256" key="11">
    <source>
        <dbReference type="ARBA" id="ARBA00023326"/>
    </source>
</evidence>
<dbReference type="GO" id="GO:0009251">
    <property type="term" value="P:glucan catabolic process"/>
    <property type="evidence" value="ECO:0007669"/>
    <property type="project" value="TreeGrafter"/>
</dbReference>
<proteinExistence type="inferred from homology"/>
<evidence type="ECO:0000256" key="8">
    <source>
        <dbReference type="ARBA" id="ARBA00022801"/>
    </source>
</evidence>
<comment type="subcellular location">
    <subcellularLocation>
        <location evidence="2">Secreted</location>
    </subcellularLocation>
</comment>
<keyword evidence="8" id="KW-0378">Hydrolase</keyword>
<gene>
    <name evidence="18" type="primary">ABSGL_08164.1 scaffold 9591</name>
</gene>
<organism evidence="18">
    <name type="scientific">Absidia glauca</name>
    <name type="common">Pin mould</name>
    <dbReference type="NCBI Taxonomy" id="4829"/>
    <lineage>
        <taxon>Eukaryota</taxon>
        <taxon>Fungi</taxon>
        <taxon>Fungi incertae sedis</taxon>
        <taxon>Mucoromycota</taxon>
        <taxon>Mucoromycotina</taxon>
        <taxon>Mucoromycetes</taxon>
        <taxon>Mucorales</taxon>
        <taxon>Cunninghamellaceae</taxon>
        <taxon>Absidia</taxon>
    </lineage>
</organism>
<dbReference type="InterPro" id="IPR017853">
    <property type="entry name" value="GH"/>
</dbReference>
<dbReference type="Gene3D" id="2.60.40.10">
    <property type="entry name" value="Immunoglobulins"/>
    <property type="match status" value="1"/>
</dbReference>
<evidence type="ECO:0000256" key="5">
    <source>
        <dbReference type="ARBA" id="ARBA00012744"/>
    </source>
</evidence>
<evidence type="ECO:0000256" key="16">
    <source>
        <dbReference type="ARBA" id="ARBA00041808"/>
    </source>
</evidence>
<dbReference type="InterPro" id="IPR013783">
    <property type="entry name" value="Ig-like_fold"/>
</dbReference>
<keyword evidence="9" id="KW-0119">Carbohydrate metabolism</keyword>
<comment type="similarity">
    <text evidence="4">Belongs to the glycosyl hydrolase 3 family.</text>
</comment>
<evidence type="ECO:0000256" key="3">
    <source>
        <dbReference type="ARBA" id="ARBA00004987"/>
    </source>
</evidence>
<evidence type="ECO:0000256" key="13">
    <source>
        <dbReference type="ARBA" id="ARBA00039579"/>
    </source>
</evidence>
<dbReference type="InterPro" id="IPR036962">
    <property type="entry name" value="Glyco_hydro_3_N_sf"/>
</dbReference>